<accession>A0AAP5IER0</accession>
<dbReference type="EMBL" id="JAALHA020000033">
    <property type="protein sequence ID" value="MDR9900308.1"/>
    <property type="molecule type" value="Genomic_DNA"/>
</dbReference>
<sequence length="112" mass="13095">MDLLEQYRAIIMEKLQAFTTLQYPHAEIRNKTVFDRDADRYLVMSEGWERKVRRIHGCLIDVEIINGKIWIQRDGTEYGFANDLIEAGIPKEMIVLGFKDEEVRPYTGFAIA</sequence>
<dbReference type="Proteomes" id="UP000667802">
    <property type="component" value="Unassembled WGS sequence"/>
</dbReference>
<dbReference type="AlphaFoldDB" id="A0AAP5IER0"/>
<evidence type="ECO:0000313" key="1">
    <source>
        <dbReference type="EMBL" id="MDR9900308.1"/>
    </source>
</evidence>
<dbReference type="InterPro" id="IPR035943">
    <property type="entry name" value="XisI-like_sf"/>
</dbReference>
<dbReference type="SUPFAM" id="SSF143847">
    <property type="entry name" value="XisI-like"/>
    <property type="match status" value="1"/>
</dbReference>
<dbReference type="InterPro" id="IPR014968">
    <property type="entry name" value="XisI"/>
</dbReference>
<keyword evidence="2" id="KW-1185">Reference proteome</keyword>
<dbReference type="Gene3D" id="3.30.310.110">
    <property type="entry name" value="XisI-like"/>
    <property type="match status" value="1"/>
</dbReference>
<proteinExistence type="predicted"/>
<dbReference type="CDD" id="cd16382">
    <property type="entry name" value="XisI-like"/>
    <property type="match status" value="1"/>
</dbReference>
<dbReference type="RefSeq" id="WP_208354774.1">
    <property type="nucleotide sequence ID" value="NZ_JAALHA020000033.1"/>
</dbReference>
<dbReference type="Pfam" id="PF08869">
    <property type="entry name" value="XisI"/>
    <property type="match status" value="1"/>
</dbReference>
<name>A0AAP5IER0_9CYAN</name>
<evidence type="ECO:0000313" key="2">
    <source>
        <dbReference type="Proteomes" id="UP000667802"/>
    </source>
</evidence>
<gene>
    <name evidence="1" type="ORF">G7B40_038035</name>
</gene>
<reference evidence="2" key="1">
    <citation type="journal article" date="2021" name="Science">
        <title>Hunting the eagle killer: A cyanobacterial neurotoxin causes vacuolar myelinopathy.</title>
        <authorList>
            <person name="Breinlinger S."/>
            <person name="Phillips T.J."/>
            <person name="Haram B.N."/>
            <person name="Mares J."/>
            <person name="Martinez Yerena J.A."/>
            <person name="Hrouzek P."/>
            <person name="Sobotka R."/>
            <person name="Henderson W.M."/>
            <person name="Schmieder P."/>
            <person name="Williams S.M."/>
            <person name="Lauderdale J.D."/>
            <person name="Wilde H.D."/>
            <person name="Gerrin W."/>
            <person name="Kust A."/>
            <person name="Washington J.W."/>
            <person name="Wagner C."/>
            <person name="Geier B."/>
            <person name="Liebeke M."/>
            <person name="Enke H."/>
            <person name="Niedermeyer T.H.J."/>
            <person name="Wilde S.B."/>
        </authorList>
    </citation>
    <scope>NUCLEOTIDE SEQUENCE [LARGE SCALE GENOMIC DNA]</scope>
    <source>
        <strain evidence="2">Thurmond2011</strain>
    </source>
</reference>
<protein>
    <submittedName>
        <fullName evidence="1">XisI protein</fullName>
    </submittedName>
</protein>
<organism evidence="1 2">
    <name type="scientific">Aetokthonos hydrillicola Thurmond2011</name>
    <dbReference type="NCBI Taxonomy" id="2712845"/>
    <lineage>
        <taxon>Bacteria</taxon>
        <taxon>Bacillati</taxon>
        <taxon>Cyanobacteriota</taxon>
        <taxon>Cyanophyceae</taxon>
        <taxon>Nostocales</taxon>
        <taxon>Hapalosiphonaceae</taxon>
        <taxon>Aetokthonos</taxon>
    </lineage>
</organism>
<comment type="caution">
    <text evidence="1">The sequence shown here is derived from an EMBL/GenBank/DDBJ whole genome shotgun (WGS) entry which is preliminary data.</text>
</comment>